<comment type="caution">
    <text evidence="2">The sequence shown here is derived from an EMBL/GenBank/DDBJ whole genome shotgun (WGS) entry which is preliminary data.</text>
</comment>
<dbReference type="InterPro" id="IPR022642">
    <property type="entry name" value="CheR_C"/>
</dbReference>
<feature type="domain" description="MCP methyltransferase CheR-type SAM-binding" evidence="1">
    <location>
        <begin position="80"/>
        <end position="139"/>
    </location>
</feature>
<dbReference type="Gene3D" id="3.40.50.150">
    <property type="entry name" value="Vaccinia Virus protein VP39"/>
    <property type="match status" value="1"/>
</dbReference>
<organism evidence="2 3">
    <name type="scientific">Cyclotella atomus</name>
    <dbReference type="NCBI Taxonomy" id="382360"/>
    <lineage>
        <taxon>Eukaryota</taxon>
        <taxon>Sar</taxon>
        <taxon>Stramenopiles</taxon>
        <taxon>Ochrophyta</taxon>
        <taxon>Bacillariophyta</taxon>
        <taxon>Coscinodiscophyceae</taxon>
        <taxon>Thalassiosirophycidae</taxon>
        <taxon>Stephanodiscales</taxon>
        <taxon>Stephanodiscaceae</taxon>
        <taxon>Cyclotella</taxon>
    </lineage>
</organism>
<dbReference type="Proteomes" id="UP001530400">
    <property type="component" value="Unassembled WGS sequence"/>
</dbReference>
<evidence type="ECO:0000259" key="1">
    <source>
        <dbReference type="Pfam" id="PF01739"/>
    </source>
</evidence>
<protein>
    <recommendedName>
        <fullName evidence="1">MCP methyltransferase CheR-type SAM-binding domain-containing protein</fullName>
    </recommendedName>
</protein>
<evidence type="ECO:0000313" key="3">
    <source>
        <dbReference type="Proteomes" id="UP001530400"/>
    </source>
</evidence>
<gene>
    <name evidence="2" type="ORF">ACHAWO_013933</name>
</gene>
<dbReference type="InterPro" id="IPR029063">
    <property type="entry name" value="SAM-dependent_MTases_sf"/>
</dbReference>
<accession>A0ABD3Q6R9</accession>
<name>A0ABD3Q6R9_9STRA</name>
<reference evidence="2 3" key="1">
    <citation type="submission" date="2024-10" db="EMBL/GenBank/DDBJ databases">
        <title>Updated reference genomes for cyclostephanoid diatoms.</title>
        <authorList>
            <person name="Roberts W.R."/>
            <person name="Alverson A.J."/>
        </authorList>
    </citation>
    <scope>NUCLEOTIDE SEQUENCE [LARGE SCALE GENOMIC DNA]</scope>
    <source>
        <strain evidence="2 3">AJA010-31</strain>
    </source>
</reference>
<dbReference type="SUPFAM" id="SSF53335">
    <property type="entry name" value="S-adenosyl-L-methionine-dependent methyltransferases"/>
    <property type="match status" value="1"/>
</dbReference>
<dbReference type="AlphaFoldDB" id="A0ABD3Q6R9"/>
<evidence type="ECO:0000313" key="2">
    <source>
        <dbReference type="EMBL" id="KAL3796047.1"/>
    </source>
</evidence>
<keyword evidence="3" id="KW-1185">Reference proteome</keyword>
<dbReference type="EMBL" id="JALLPJ020000303">
    <property type="protein sequence ID" value="KAL3796047.1"/>
    <property type="molecule type" value="Genomic_DNA"/>
</dbReference>
<dbReference type="Pfam" id="PF01739">
    <property type="entry name" value="CheR"/>
    <property type="match status" value="1"/>
</dbReference>
<proteinExistence type="predicted"/>
<sequence length="277" mass="30945">MVLSKKTPSITKLLFAFGIPAVIFQSVFLKHVHEAETLLHNKEEALLRQPVAAAIPKVMQISHATSSDRYPDEYSAVRDYLKANSQTSNINLLSFGSSYGNEAISLSTLYFNETTGFHNVSIQGFDIDTDTIEKARLDVSSHNKENVGGPVALPIQFYDGRTTPLDIHGMYNAIFANSVFCDATSDPYTVQAVINHFPFQDFESNLLTLDSVLKEGGLLAMVSTSYKFEDSSLAKRYEVIAQCLGNHVPYVDLENMKFVMNDPKEKKDCVWKKIRSL</sequence>